<dbReference type="Pfam" id="PF17734">
    <property type="entry name" value="Spt46"/>
    <property type="match status" value="1"/>
</dbReference>
<dbReference type="PANTHER" id="PTHR33517">
    <property type="entry name" value="PROTEIN FAM170B-RELATED"/>
    <property type="match status" value="1"/>
</dbReference>
<dbReference type="GO" id="GO:0009566">
    <property type="term" value="P:fertilization"/>
    <property type="evidence" value="ECO:0007669"/>
    <property type="project" value="TreeGrafter"/>
</dbReference>
<feature type="non-terminal residue" evidence="1">
    <location>
        <position position="80"/>
    </location>
</feature>
<dbReference type="GO" id="GO:0031965">
    <property type="term" value="C:nuclear membrane"/>
    <property type="evidence" value="ECO:0007669"/>
    <property type="project" value="TreeGrafter"/>
</dbReference>
<accession>A0A7L3W629</accession>
<protein>
    <submittedName>
        <fullName evidence="1">SPT46 protein</fullName>
    </submittedName>
</protein>
<keyword evidence="2" id="KW-1185">Reference proteome</keyword>
<reference evidence="1 2" key="1">
    <citation type="submission" date="2019-09" db="EMBL/GenBank/DDBJ databases">
        <title>Bird 10,000 Genomes (B10K) Project - Family phase.</title>
        <authorList>
            <person name="Zhang G."/>
        </authorList>
    </citation>
    <scope>NUCLEOTIDE SEQUENCE [LARGE SCALE GENOMIC DNA]</scope>
    <source>
        <strain evidence="1">OUT-0055</strain>
        <tissue evidence="1">Blood</tissue>
    </source>
</reference>
<gene>
    <name evidence="1" type="primary">Spata46</name>
    <name evidence="1" type="ORF">ATLROG_R10529</name>
</gene>
<evidence type="ECO:0000313" key="2">
    <source>
        <dbReference type="Proteomes" id="UP000518911"/>
    </source>
</evidence>
<dbReference type="Proteomes" id="UP000518911">
    <property type="component" value="Unassembled WGS sequence"/>
</dbReference>
<sequence length="80" mass="9101">ASSRTSITSQDILTASLQLPLPQNGYKCLSCCRLFPTLWSVKNHIQHSSQEGYSCKVFYRRLKAMWGRERREQEAAAPVA</sequence>
<dbReference type="OrthoDB" id="8898641at2759"/>
<proteinExistence type="predicted"/>
<dbReference type="InterPro" id="IPR040879">
    <property type="entry name" value="Spt46-like"/>
</dbReference>
<feature type="non-terminal residue" evidence="1">
    <location>
        <position position="1"/>
    </location>
</feature>
<dbReference type="EMBL" id="VZUJ01044052">
    <property type="protein sequence ID" value="NXV72108.1"/>
    <property type="molecule type" value="Genomic_DNA"/>
</dbReference>
<organism evidence="1 2">
    <name type="scientific">Atlantisia rogersi</name>
    <name type="common">Inaccessible Island rail</name>
    <dbReference type="NCBI Taxonomy" id="2478892"/>
    <lineage>
        <taxon>Eukaryota</taxon>
        <taxon>Metazoa</taxon>
        <taxon>Chordata</taxon>
        <taxon>Craniata</taxon>
        <taxon>Vertebrata</taxon>
        <taxon>Euteleostomi</taxon>
        <taxon>Archelosauria</taxon>
        <taxon>Archosauria</taxon>
        <taxon>Dinosauria</taxon>
        <taxon>Saurischia</taxon>
        <taxon>Theropoda</taxon>
        <taxon>Coelurosauria</taxon>
        <taxon>Aves</taxon>
        <taxon>Neognathae</taxon>
        <taxon>Neoaves</taxon>
        <taxon>Gruiformes</taxon>
        <taxon>Rallidae</taxon>
        <taxon>Atlantisia</taxon>
    </lineage>
</organism>
<name>A0A7L3W629_9GRUI</name>
<comment type="caution">
    <text evidence="1">The sequence shown here is derived from an EMBL/GenBank/DDBJ whole genome shotgun (WGS) entry which is preliminary data.</text>
</comment>
<dbReference type="AlphaFoldDB" id="A0A7L3W629"/>
<evidence type="ECO:0000313" key="1">
    <source>
        <dbReference type="EMBL" id="NXV72108.1"/>
    </source>
</evidence>
<dbReference type="PANTHER" id="PTHR33517:SF4">
    <property type="entry name" value="SPERMATOGENESIS-ASSOCIATED PROTEIN 46"/>
    <property type="match status" value="1"/>
</dbReference>